<gene>
    <name evidence="1" type="ORF">BCR36DRAFT_225862</name>
</gene>
<proteinExistence type="predicted"/>
<dbReference type="OrthoDB" id="2150284at2759"/>
<keyword evidence="2" id="KW-1185">Reference proteome</keyword>
<sequence>CQFNATEYKFEMNFVMDTFEEDGQHIDRYKLTFNNETKYFNEYQNTLLQLTNIQYIIICNENDIDKPENEKETLLFWNTSTYTVFISTSIFVNAFPIWYDELRKEKKKSYCLRIDSVGWYKNAYEEICTDKKPCPDLIMIGTSQLSVRYYRNETISLNQYIRNYYHKTGKSLDALLNKYSHFDYRVDNNWIAVPIAVDFRVFRFNITSFDYCKEKGYDLHYPP</sequence>
<reference evidence="1 2" key="1">
    <citation type="submission" date="2016-08" db="EMBL/GenBank/DDBJ databases">
        <title>Genomes of anaerobic fungi encode conserved fungal cellulosomes for biomass hydrolysis.</title>
        <authorList>
            <consortium name="DOE Joint Genome Institute"/>
            <person name="Haitjema C.H."/>
            <person name="Gilmore S.P."/>
            <person name="Henske J.K."/>
            <person name="Solomon K.V."/>
            <person name="De Groot R."/>
            <person name="Kuo A."/>
            <person name="Mondo S.J."/>
            <person name="Salamov A.A."/>
            <person name="Labutti K."/>
            <person name="Zhao Z."/>
            <person name="Chiniquy J."/>
            <person name="Barry K."/>
            <person name="Brewer H.M."/>
            <person name="Purvine S.O."/>
            <person name="Wright A.T."/>
            <person name="Boxma B."/>
            <person name="Van Alen T."/>
            <person name="Hackstein J.H."/>
            <person name="Baker S.E."/>
            <person name="Grigoriev I.V."/>
            <person name="O'Malley M.A."/>
        </authorList>
    </citation>
    <scope>NUCLEOTIDE SEQUENCE [LARGE SCALE GENOMIC DNA]</scope>
    <source>
        <strain evidence="2">finn</strain>
    </source>
</reference>
<dbReference type="AlphaFoldDB" id="A0A1Y1VFD9"/>
<evidence type="ECO:0000313" key="1">
    <source>
        <dbReference type="EMBL" id="ORX54768.1"/>
    </source>
</evidence>
<reference evidence="1 2" key="2">
    <citation type="submission" date="2016-08" db="EMBL/GenBank/DDBJ databases">
        <title>Pervasive Adenine N6-methylation of Active Genes in Fungi.</title>
        <authorList>
            <consortium name="DOE Joint Genome Institute"/>
            <person name="Mondo S.J."/>
            <person name="Dannebaum R.O."/>
            <person name="Kuo R.C."/>
            <person name="Labutti K."/>
            <person name="Haridas S."/>
            <person name="Kuo A."/>
            <person name="Salamov A."/>
            <person name="Ahrendt S.R."/>
            <person name="Lipzen A."/>
            <person name="Sullivan W."/>
            <person name="Andreopoulos W.B."/>
            <person name="Clum A."/>
            <person name="Lindquist E."/>
            <person name="Daum C."/>
            <person name="Ramamoorthy G.K."/>
            <person name="Gryganskyi A."/>
            <person name="Culley D."/>
            <person name="Magnuson J.K."/>
            <person name="James T.Y."/>
            <person name="O'Malley M.A."/>
            <person name="Stajich J.E."/>
            <person name="Spatafora J.W."/>
            <person name="Visel A."/>
            <person name="Grigoriev I.V."/>
        </authorList>
    </citation>
    <scope>NUCLEOTIDE SEQUENCE [LARGE SCALE GENOMIC DNA]</scope>
    <source>
        <strain evidence="2">finn</strain>
    </source>
</reference>
<evidence type="ECO:0000313" key="2">
    <source>
        <dbReference type="Proteomes" id="UP000193719"/>
    </source>
</evidence>
<dbReference type="Proteomes" id="UP000193719">
    <property type="component" value="Unassembled WGS sequence"/>
</dbReference>
<feature type="non-terminal residue" evidence="1">
    <location>
        <position position="1"/>
    </location>
</feature>
<dbReference type="EMBL" id="MCFH01000010">
    <property type="protein sequence ID" value="ORX54768.1"/>
    <property type="molecule type" value="Genomic_DNA"/>
</dbReference>
<feature type="non-terminal residue" evidence="1">
    <location>
        <position position="223"/>
    </location>
</feature>
<name>A0A1Y1VFD9_9FUNG</name>
<accession>A0A1Y1VFD9</accession>
<organism evidence="1 2">
    <name type="scientific">Piromyces finnis</name>
    <dbReference type="NCBI Taxonomy" id="1754191"/>
    <lineage>
        <taxon>Eukaryota</taxon>
        <taxon>Fungi</taxon>
        <taxon>Fungi incertae sedis</taxon>
        <taxon>Chytridiomycota</taxon>
        <taxon>Chytridiomycota incertae sedis</taxon>
        <taxon>Neocallimastigomycetes</taxon>
        <taxon>Neocallimastigales</taxon>
        <taxon>Neocallimastigaceae</taxon>
        <taxon>Piromyces</taxon>
    </lineage>
</organism>
<comment type="caution">
    <text evidence="1">The sequence shown here is derived from an EMBL/GenBank/DDBJ whole genome shotgun (WGS) entry which is preliminary data.</text>
</comment>
<protein>
    <submittedName>
        <fullName evidence="1">Uncharacterized protein</fullName>
    </submittedName>
</protein>